<comment type="similarity">
    <text evidence="1">Belongs to the sigma-70 factor family. ECF subfamily.</text>
</comment>
<evidence type="ECO:0000313" key="8">
    <source>
        <dbReference type="Proteomes" id="UP000177791"/>
    </source>
</evidence>
<evidence type="ECO:0000256" key="1">
    <source>
        <dbReference type="ARBA" id="ARBA00010641"/>
    </source>
</evidence>
<dbReference type="Gene3D" id="1.10.10.10">
    <property type="entry name" value="Winged helix-like DNA-binding domain superfamily/Winged helix DNA-binding domain"/>
    <property type="match status" value="1"/>
</dbReference>
<comment type="caution">
    <text evidence="7">The sequence shown here is derived from an EMBL/GenBank/DDBJ whole genome shotgun (WGS) entry which is preliminary data.</text>
</comment>
<proteinExistence type="inferred from homology"/>
<protein>
    <recommendedName>
        <fullName evidence="9">RNA polymerase sigma-70 factor</fullName>
    </recommendedName>
</protein>
<evidence type="ECO:0000259" key="5">
    <source>
        <dbReference type="Pfam" id="PF04542"/>
    </source>
</evidence>
<keyword evidence="2" id="KW-0805">Transcription regulation</keyword>
<gene>
    <name evidence="7" type="ORF">BEN48_14300</name>
</gene>
<dbReference type="InterPro" id="IPR039425">
    <property type="entry name" value="RNA_pol_sigma-70-like"/>
</dbReference>
<evidence type="ECO:0000313" key="7">
    <source>
        <dbReference type="EMBL" id="OGX85451.1"/>
    </source>
</evidence>
<dbReference type="InterPro" id="IPR013325">
    <property type="entry name" value="RNA_pol_sigma_r2"/>
</dbReference>
<keyword evidence="8" id="KW-1185">Reference proteome</keyword>
<feature type="domain" description="RNA polymerase sigma-70 region 2" evidence="5">
    <location>
        <begin position="23"/>
        <end position="87"/>
    </location>
</feature>
<feature type="domain" description="RNA polymerase sigma factor 70 region 4 type 2" evidence="6">
    <location>
        <begin position="119"/>
        <end position="171"/>
    </location>
</feature>
<dbReference type="GO" id="GO:0016987">
    <property type="term" value="F:sigma factor activity"/>
    <property type="evidence" value="ECO:0007669"/>
    <property type="project" value="UniProtKB-KW"/>
</dbReference>
<evidence type="ECO:0000259" key="6">
    <source>
        <dbReference type="Pfam" id="PF08281"/>
    </source>
</evidence>
<organism evidence="7 8">
    <name type="scientific">Hymenobacter glacialis</name>
    <dbReference type="NCBI Taxonomy" id="1908236"/>
    <lineage>
        <taxon>Bacteria</taxon>
        <taxon>Pseudomonadati</taxon>
        <taxon>Bacteroidota</taxon>
        <taxon>Cytophagia</taxon>
        <taxon>Cytophagales</taxon>
        <taxon>Hymenobacteraceae</taxon>
        <taxon>Hymenobacter</taxon>
    </lineage>
</organism>
<dbReference type="SUPFAM" id="SSF88946">
    <property type="entry name" value="Sigma2 domain of RNA polymerase sigma factors"/>
    <property type="match status" value="1"/>
</dbReference>
<dbReference type="EMBL" id="MDZC01000058">
    <property type="protein sequence ID" value="OGX85451.1"/>
    <property type="molecule type" value="Genomic_DNA"/>
</dbReference>
<keyword evidence="3" id="KW-0731">Sigma factor</keyword>
<dbReference type="GO" id="GO:0003677">
    <property type="term" value="F:DNA binding"/>
    <property type="evidence" value="ECO:0007669"/>
    <property type="project" value="InterPro"/>
</dbReference>
<dbReference type="STRING" id="1908236.BEN48_14300"/>
<evidence type="ECO:0008006" key="9">
    <source>
        <dbReference type="Google" id="ProtNLM"/>
    </source>
</evidence>
<name>A0A1G1T3K7_9BACT</name>
<dbReference type="InterPro" id="IPR013249">
    <property type="entry name" value="RNA_pol_sigma70_r4_t2"/>
</dbReference>
<dbReference type="Proteomes" id="UP000177791">
    <property type="component" value="Unassembled WGS sequence"/>
</dbReference>
<dbReference type="InterPro" id="IPR007627">
    <property type="entry name" value="RNA_pol_sigma70_r2"/>
</dbReference>
<dbReference type="GO" id="GO:0006352">
    <property type="term" value="P:DNA-templated transcription initiation"/>
    <property type="evidence" value="ECO:0007669"/>
    <property type="project" value="InterPro"/>
</dbReference>
<dbReference type="NCBIfam" id="TIGR02937">
    <property type="entry name" value="sigma70-ECF"/>
    <property type="match status" value="1"/>
</dbReference>
<dbReference type="AlphaFoldDB" id="A0A1G1T3K7"/>
<sequence length="190" mass="21503">MPPCDADLVQALAQDNEKAFAEIYERYWQPLHQQAVRKLGRAEDAEEVVQDLFVTLWNNRGTARIQQLDAYLFSGLKYKIIDCIRAQLVRKAYAATAPLRHKAPTHCTEETLAAADLSLALDASLRSLPGHTQEVFRLSRVEYQSVPEIAARLQVSPKTVEYHLSRSLRLLRRYLKDFLVAVAVAVQLAS</sequence>
<dbReference type="PANTHER" id="PTHR43133:SF46">
    <property type="entry name" value="RNA POLYMERASE SIGMA-70 FACTOR ECF SUBFAMILY"/>
    <property type="match status" value="1"/>
</dbReference>
<dbReference type="InterPro" id="IPR036388">
    <property type="entry name" value="WH-like_DNA-bd_sf"/>
</dbReference>
<dbReference type="InterPro" id="IPR014284">
    <property type="entry name" value="RNA_pol_sigma-70_dom"/>
</dbReference>
<dbReference type="SUPFAM" id="SSF88659">
    <property type="entry name" value="Sigma3 and sigma4 domains of RNA polymerase sigma factors"/>
    <property type="match status" value="1"/>
</dbReference>
<evidence type="ECO:0000256" key="3">
    <source>
        <dbReference type="ARBA" id="ARBA00023082"/>
    </source>
</evidence>
<evidence type="ECO:0000256" key="2">
    <source>
        <dbReference type="ARBA" id="ARBA00023015"/>
    </source>
</evidence>
<dbReference type="Pfam" id="PF08281">
    <property type="entry name" value="Sigma70_r4_2"/>
    <property type="match status" value="1"/>
</dbReference>
<reference evidence="7 8" key="1">
    <citation type="submission" date="2016-08" db="EMBL/GenBank/DDBJ databases">
        <title>Hymenobacter coccineus sp. nov., Hymenobacter lapidarius sp. nov. and Hymenobacter glacialis sp. nov., isolated from Antarctic soil.</title>
        <authorList>
            <person name="Sedlacek I."/>
            <person name="Kralova S."/>
            <person name="Kyrova K."/>
            <person name="Maslanova I."/>
            <person name="Stankova E."/>
            <person name="Vrbovska V."/>
            <person name="Nemec M."/>
            <person name="Bartak M."/>
            <person name="Svec P."/>
            <person name="Busse H.-J."/>
            <person name="Pantucek R."/>
        </authorList>
    </citation>
    <scope>NUCLEOTIDE SEQUENCE [LARGE SCALE GENOMIC DNA]</scope>
    <source>
        <strain evidence="7 8">CCM 8648</strain>
    </source>
</reference>
<keyword evidence="4" id="KW-0804">Transcription</keyword>
<dbReference type="InterPro" id="IPR013324">
    <property type="entry name" value="RNA_pol_sigma_r3/r4-like"/>
</dbReference>
<accession>A0A1G1T3K7</accession>
<dbReference type="PANTHER" id="PTHR43133">
    <property type="entry name" value="RNA POLYMERASE ECF-TYPE SIGMA FACTO"/>
    <property type="match status" value="1"/>
</dbReference>
<evidence type="ECO:0000256" key="4">
    <source>
        <dbReference type="ARBA" id="ARBA00023163"/>
    </source>
</evidence>
<dbReference type="Pfam" id="PF04542">
    <property type="entry name" value="Sigma70_r2"/>
    <property type="match status" value="1"/>
</dbReference>
<dbReference type="Gene3D" id="1.10.1740.10">
    <property type="match status" value="1"/>
</dbReference>